<keyword evidence="3" id="KW-0804">Transcription</keyword>
<dbReference type="SUPFAM" id="SSF48498">
    <property type="entry name" value="Tetracyclin repressor-like, C-terminal domain"/>
    <property type="match status" value="1"/>
</dbReference>
<accession>A0A7X1NU16</accession>
<dbReference type="Proteomes" id="UP000484842">
    <property type="component" value="Unassembled WGS sequence"/>
</dbReference>
<feature type="domain" description="HTH tetR-type" evidence="6">
    <location>
        <begin position="52"/>
        <end position="112"/>
    </location>
</feature>
<comment type="caution">
    <text evidence="7">The sequence shown here is derived from an EMBL/GenBank/DDBJ whole genome shotgun (WGS) entry which is preliminary data.</text>
</comment>
<dbReference type="InterPro" id="IPR036271">
    <property type="entry name" value="Tet_transcr_reg_TetR-rel_C_sf"/>
</dbReference>
<dbReference type="Gene3D" id="1.10.357.10">
    <property type="entry name" value="Tetracycline Repressor, domain 2"/>
    <property type="match status" value="1"/>
</dbReference>
<dbReference type="SUPFAM" id="SSF46689">
    <property type="entry name" value="Homeodomain-like"/>
    <property type="match status" value="1"/>
</dbReference>
<dbReference type="InterPro" id="IPR050109">
    <property type="entry name" value="HTH-type_TetR-like_transc_reg"/>
</dbReference>
<sequence length="252" mass="26186">MEADPPPRDAAGRVGDGTGPGVTGTRRDVRPALGYHAGVTVSSTRPNPPAPDTTRARILTEAARLFVASGYHGVSMREVAAAVGVTKPALYHHYADKEALFLAMLDGTLTGLSRLVAHAGTQVGVRAQLETLVGDLLASAPEQRVGLQLAGELRHVSPERRAAFEQEYRRVWMGGLNELIGAAAARGELRGDLPPGVLTRALLALLYPLVTGAPPSDPVGTARGLLSIYLDGAAGPSGAPGQLETKESSSHA</sequence>
<evidence type="ECO:0000259" key="6">
    <source>
        <dbReference type="PROSITE" id="PS50977"/>
    </source>
</evidence>
<evidence type="ECO:0000256" key="3">
    <source>
        <dbReference type="ARBA" id="ARBA00023163"/>
    </source>
</evidence>
<evidence type="ECO:0000313" key="7">
    <source>
        <dbReference type="EMBL" id="MPY65836.1"/>
    </source>
</evidence>
<evidence type="ECO:0000256" key="2">
    <source>
        <dbReference type="ARBA" id="ARBA00023125"/>
    </source>
</evidence>
<dbReference type="PANTHER" id="PTHR30055">
    <property type="entry name" value="HTH-TYPE TRANSCRIPTIONAL REGULATOR RUTR"/>
    <property type="match status" value="1"/>
</dbReference>
<keyword evidence="1" id="KW-0805">Transcription regulation</keyword>
<keyword evidence="2 4" id="KW-0238">DNA-binding</keyword>
<feature type="DNA-binding region" description="H-T-H motif" evidence="4">
    <location>
        <begin position="75"/>
        <end position="94"/>
    </location>
</feature>
<proteinExistence type="predicted"/>
<dbReference type="PRINTS" id="PR00455">
    <property type="entry name" value="HTHTETR"/>
</dbReference>
<protein>
    <submittedName>
        <fullName evidence="7">TetR/AcrR family transcriptional regulator</fullName>
    </submittedName>
</protein>
<evidence type="ECO:0000256" key="4">
    <source>
        <dbReference type="PROSITE-ProRule" id="PRU00335"/>
    </source>
</evidence>
<dbReference type="Pfam" id="PF00440">
    <property type="entry name" value="TetR_N"/>
    <property type="match status" value="1"/>
</dbReference>
<evidence type="ECO:0000256" key="1">
    <source>
        <dbReference type="ARBA" id="ARBA00023015"/>
    </source>
</evidence>
<dbReference type="FunFam" id="1.10.10.60:FF:000141">
    <property type="entry name" value="TetR family transcriptional regulator"/>
    <property type="match status" value="1"/>
</dbReference>
<keyword evidence="8" id="KW-1185">Reference proteome</keyword>
<dbReference type="GO" id="GO:0003700">
    <property type="term" value="F:DNA-binding transcription factor activity"/>
    <property type="evidence" value="ECO:0007669"/>
    <property type="project" value="TreeGrafter"/>
</dbReference>
<dbReference type="PANTHER" id="PTHR30055:SF237">
    <property type="entry name" value="TRANSCRIPTIONAL REPRESSOR MCE3R"/>
    <property type="match status" value="1"/>
</dbReference>
<name>A0A7X1NU16_9DEIO</name>
<dbReference type="AlphaFoldDB" id="A0A7X1NU16"/>
<reference evidence="7 8" key="1">
    <citation type="submission" date="2019-10" db="EMBL/GenBank/DDBJ databases">
        <title>Deinococcus sp. isolated from soil.</title>
        <authorList>
            <person name="Li Y."/>
            <person name="Wang J."/>
        </authorList>
    </citation>
    <scope>NUCLEOTIDE SEQUENCE [LARGE SCALE GENOMIC DNA]</scope>
    <source>
        <strain evidence="7 8">SDU3-2</strain>
    </source>
</reference>
<evidence type="ECO:0000313" key="8">
    <source>
        <dbReference type="Proteomes" id="UP000484842"/>
    </source>
</evidence>
<dbReference type="PROSITE" id="PS50977">
    <property type="entry name" value="HTH_TETR_2"/>
    <property type="match status" value="1"/>
</dbReference>
<dbReference type="InterPro" id="IPR009057">
    <property type="entry name" value="Homeodomain-like_sf"/>
</dbReference>
<dbReference type="InterPro" id="IPR001647">
    <property type="entry name" value="HTH_TetR"/>
</dbReference>
<feature type="compositionally biased region" description="Basic and acidic residues" evidence="5">
    <location>
        <begin position="1"/>
        <end position="11"/>
    </location>
</feature>
<feature type="region of interest" description="Disordered" evidence="5">
    <location>
        <begin position="1"/>
        <end position="30"/>
    </location>
</feature>
<organism evidence="7 8">
    <name type="scientific">Deinococcus terrestris</name>
    <dbReference type="NCBI Taxonomy" id="2651870"/>
    <lineage>
        <taxon>Bacteria</taxon>
        <taxon>Thermotogati</taxon>
        <taxon>Deinococcota</taxon>
        <taxon>Deinococci</taxon>
        <taxon>Deinococcales</taxon>
        <taxon>Deinococcaceae</taxon>
        <taxon>Deinococcus</taxon>
    </lineage>
</organism>
<gene>
    <name evidence="7" type="ORF">F8S09_03875</name>
</gene>
<dbReference type="EMBL" id="WBSL01000001">
    <property type="protein sequence ID" value="MPY65836.1"/>
    <property type="molecule type" value="Genomic_DNA"/>
</dbReference>
<dbReference type="GO" id="GO:0000976">
    <property type="term" value="F:transcription cis-regulatory region binding"/>
    <property type="evidence" value="ECO:0007669"/>
    <property type="project" value="TreeGrafter"/>
</dbReference>
<evidence type="ECO:0000256" key="5">
    <source>
        <dbReference type="SAM" id="MobiDB-lite"/>
    </source>
</evidence>